<keyword evidence="4" id="KW-0808">Transferase</keyword>
<protein>
    <submittedName>
        <fullName evidence="4">Putative mycocerosate synthase</fullName>
        <ecNumber evidence="4">2.3.1.111</ecNumber>
    </submittedName>
</protein>
<sequence>MASGGIGTFAIQIARHQGVTVFVTAGDGAKLKACRDLGAELCINHNTEDFAELVMQKTEGIGLFSCIITPLITSRMSTVTFNVKS</sequence>
<comment type="caution">
    <text evidence="4">The sequence shown here is derived from an EMBL/GenBank/DDBJ whole genome shotgun (WGS) entry which is preliminary data.</text>
</comment>
<evidence type="ECO:0000256" key="1">
    <source>
        <dbReference type="ARBA" id="ARBA00022857"/>
    </source>
</evidence>
<name>A0A2P6Q2R0_ROSCH</name>
<dbReference type="SUPFAM" id="SSF51735">
    <property type="entry name" value="NAD(P)-binding Rossmann-fold domains"/>
    <property type="match status" value="1"/>
</dbReference>
<gene>
    <name evidence="4" type="ORF">RchiOBHm_Chr5g0003241</name>
</gene>
<keyword evidence="5" id="KW-1185">Reference proteome</keyword>
<dbReference type="Gramene" id="PRQ28456">
    <property type="protein sequence ID" value="PRQ28456"/>
    <property type="gene ID" value="RchiOBHm_Chr5g0003241"/>
</dbReference>
<feature type="domain" description="Alcohol dehydrogenase-like C-terminal" evidence="3">
    <location>
        <begin position="5"/>
        <end position="62"/>
    </location>
</feature>
<dbReference type="PANTHER" id="PTHR48106:SF8">
    <property type="entry name" value="OS02G0805600 PROTEIN"/>
    <property type="match status" value="1"/>
</dbReference>
<dbReference type="GO" id="GO:0016651">
    <property type="term" value="F:oxidoreductase activity, acting on NAD(P)H"/>
    <property type="evidence" value="ECO:0007669"/>
    <property type="project" value="TreeGrafter"/>
</dbReference>
<dbReference type="Pfam" id="PF00107">
    <property type="entry name" value="ADH_zinc_N"/>
    <property type="match status" value="1"/>
</dbReference>
<dbReference type="Gene3D" id="3.40.50.720">
    <property type="entry name" value="NAD(P)-binding Rossmann-like Domain"/>
    <property type="match status" value="1"/>
</dbReference>
<keyword evidence="1" id="KW-0521">NADP</keyword>
<dbReference type="AlphaFoldDB" id="A0A2P6Q2R0"/>
<dbReference type="PANTHER" id="PTHR48106">
    <property type="entry name" value="QUINONE OXIDOREDUCTASE PIG3-RELATED"/>
    <property type="match status" value="1"/>
</dbReference>
<keyword evidence="4" id="KW-0012">Acyltransferase</keyword>
<accession>A0A2P6Q2R0</accession>
<dbReference type="GO" id="GO:0070402">
    <property type="term" value="F:NADPH binding"/>
    <property type="evidence" value="ECO:0007669"/>
    <property type="project" value="TreeGrafter"/>
</dbReference>
<organism evidence="4 5">
    <name type="scientific">Rosa chinensis</name>
    <name type="common">China rose</name>
    <dbReference type="NCBI Taxonomy" id="74649"/>
    <lineage>
        <taxon>Eukaryota</taxon>
        <taxon>Viridiplantae</taxon>
        <taxon>Streptophyta</taxon>
        <taxon>Embryophyta</taxon>
        <taxon>Tracheophyta</taxon>
        <taxon>Spermatophyta</taxon>
        <taxon>Magnoliopsida</taxon>
        <taxon>eudicotyledons</taxon>
        <taxon>Gunneridae</taxon>
        <taxon>Pentapetalae</taxon>
        <taxon>rosids</taxon>
        <taxon>fabids</taxon>
        <taxon>Rosales</taxon>
        <taxon>Rosaceae</taxon>
        <taxon>Rosoideae</taxon>
        <taxon>Rosoideae incertae sedis</taxon>
        <taxon>Rosa</taxon>
    </lineage>
</organism>
<evidence type="ECO:0000256" key="2">
    <source>
        <dbReference type="ARBA" id="ARBA00023002"/>
    </source>
</evidence>
<evidence type="ECO:0000313" key="4">
    <source>
        <dbReference type="EMBL" id="PRQ28456.1"/>
    </source>
</evidence>
<dbReference type="GO" id="GO:0050111">
    <property type="term" value="F:mycocerosate synthase activity"/>
    <property type="evidence" value="ECO:0007669"/>
    <property type="project" value="UniProtKB-EC"/>
</dbReference>
<dbReference type="Proteomes" id="UP000238479">
    <property type="component" value="Chromosome 5"/>
</dbReference>
<dbReference type="InterPro" id="IPR036291">
    <property type="entry name" value="NAD(P)-bd_dom_sf"/>
</dbReference>
<keyword evidence="2" id="KW-0560">Oxidoreductase</keyword>
<evidence type="ECO:0000259" key="3">
    <source>
        <dbReference type="Pfam" id="PF00107"/>
    </source>
</evidence>
<reference evidence="4 5" key="1">
    <citation type="journal article" date="2018" name="Nat. Genet.">
        <title>The Rosa genome provides new insights in the design of modern roses.</title>
        <authorList>
            <person name="Bendahmane M."/>
        </authorList>
    </citation>
    <scope>NUCLEOTIDE SEQUENCE [LARGE SCALE GENOMIC DNA]</scope>
    <source>
        <strain evidence="5">cv. Old Blush</strain>
    </source>
</reference>
<evidence type="ECO:0000313" key="5">
    <source>
        <dbReference type="Proteomes" id="UP000238479"/>
    </source>
</evidence>
<dbReference type="EC" id="2.3.1.111" evidence="4"/>
<dbReference type="EMBL" id="PDCK01000043">
    <property type="protein sequence ID" value="PRQ28456.1"/>
    <property type="molecule type" value="Genomic_DNA"/>
</dbReference>
<dbReference type="InterPro" id="IPR013149">
    <property type="entry name" value="ADH-like_C"/>
</dbReference>
<proteinExistence type="predicted"/>